<dbReference type="PANTHER" id="PTHR46762:SF1">
    <property type="entry name" value="NUCLEOREDOXIN-LIKE PROTEIN 2"/>
    <property type="match status" value="1"/>
</dbReference>
<reference evidence="3" key="1">
    <citation type="submission" date="2016-11" db="UniProtKB">
        <authorList>
            <consortium name="WormBaseParasite"/>
        </authorList>
    </citation>
    <scope>IDENTIFICATION</scope>
</reference>
<dbReference type="Pfam" id="PF13905">
    <property type="entry name" value="Thioredoxin_8"/>
    <property type="match status" value="1"/>
</dbReference>
<keyword evidence="2" id="KW-1185">Reference proteome</keyword>
<proteinExistence type="predicted"/>
<dbReference type="PANTHER" id="PTHR46762">
    <property type="entry name" value="NUCLEOREDOXIN-LIKE PROTEIN 2"/>
    <property type="match status" value="1"/>
</dbReference>
<dbReference type="GO" id="GO:0007600">
    <property type="term" value="P:sensory perception"/>
    <property type="evidence" value="ECO:0007669"/>
    <property type="project" value="InterPro"/>
</dbReference>
<dbReference type="Proteomes" id="UP000095283">
    <property type="component" value="Unplaced"/>
</dbReference>
<dbReference type="SUPFAM" id="SSF52833">
    <property type="entry name" value="Thioredoxin-like"/>
    <property type="match status" value="1"/>
</dbReference>
<dbReference type="GO" id="GO:0045494">
    <property type="term" value="P:photoreceptor cell maintenance"/>
    <property type="evidence" value="ECO:0007669"/>
    <property type="project" value="InterPro"/>
</dbReference>
<evidence type="ECO:0000313" key="3">
    <source>
        <dbReference type="WBParaSite" id="Hba_11595"/>
    </source>
</evidence>
<dbReference type="AlphaFoldDB" id="A0A1I7X1Z8"/>
<name>A0A1I7X1Z8_HETBA</name>
<evidence type="ECO:0000259" key="1">
    <source>
        <dbReference type="PROSITE" id="PS51352"/>
    </source>
</evidence>
<dbReference type="InterPro" id="IPR013766">
    <property type="entry name" value="Thioredoxin_domain"/>
</dbReference>
<sequence>MADLLKGVQLAKQDGTKIAAEEALKVDKVVGLYFSAHWCPPCRQFTPILKFCIFIKADFHNELEDDGEFEVVFVSFDRSEADLNKYMNECHGNWYYIPFGSDKIQ</sequence>
<dbReference type="PROSITE" id="PS51352">
    <property type="entry name" value="THIOREDOXIN_2"/>
    <property type="match status" value="1"/>
</dbReference>
<organism evidence="2 3">
    <name type="scientific">Heterorhabditis bacteriophora</name>
    <name type="common">Entomopathogenic nematode worm</name>
    <dbReference type="NCBI Taxonomy" id="37862"/>
    <lineage>
        <taxon>Eukaryota</taxon>
        <taxon>Metazoa</taxon>
        <taxon>Ecdysozoa</taxon>
        <taxon>Nematoda</taxon>
        <taxon>Chromadorea</taxon>
        <taxon>Rhabditida</taxon>
        <taxon>Rhabditina</taxon>
        <taxon>Rhabditomorpha</taxon>
        <taxon>Strongyloidea</taxon>
        <taxon>Heterorhabditidae</taxon>
        <taxon>Heterorhabditis</taxon>
    </lineage>
</organism>
<dbReference type="Gene3D" id="3.40.30.10">
    <property type="entry name" value="Glutaredoxin"/>
    <property type="match status" value="1"/>
</dbReference>
<protein>
    <submittedName>
        <fullName evidence="3">Thioredoxin domain-containing protein</fullName>
    </submittedName>
</protein>
<dbReference type="InterPro" id="IPR029519">
    <property type="entry name" value="RdCVF2"/>
</dbReference>
<feature type="domain" description="Thioredoxin" evidence="1">
    <location>
        <begin position="1"/>
        <end position="105"/>
    </location>
</feature>
<evidence type="ECO:0000313" key="2">
    <source>
        <dbReference type="Proteomes" id="UP000095283"/>
    </source>
</evidence>
<dbReference type="InterPro" id="IPR036249">
    <property type="entry name" value="Thioredoxin-like_sf"/>
</dbReference>
<dbReference type="WBParaSite" id="Hba_11595">
    <property type="protein sequence ID" value="Hba_11595"/>
    <property type="gene ID" value="Hba_11595"/>
</dbReference>
<dbReference type="InterPro" id="IPR012336">
    <property type="entry name" value="Thioredoxin-like_fold"/>
</dbReference>
<accession>A0A1I7X1Z8</accession>